<dbReference type="AlphaFoldDB" id="A0A4Q0P534"/>
<sequence length="174" mass="20066">MNTRKWSVQLADEAGIATLNKLAHIIWPITFKDILKPAQISYMLELMYSIDSLKQQQEKGCRLYILSADDEPIGYLSLEHETGTSRLQKTDLTKVHKIYVLPAYHGTGAGRFLMDFALDEARRYKSSGVFLNVNRYNKATGFYEHYGFNIAYSEDINIGDGYLMEDYVMYHPFI</sequence>
<dbReference type="PROSITE" id="PS51186">
    <property type="entry name" value="GNAT"/>
    <property type="match status" value="1"/>
</dbReference>
<evidence type="ECO:0000259" key="1">
    <source>
        <dbReference type="PROSITE" id="PS51186"/>
    </source>
</evidence>
<dbReference type="InterPro" id="IPR000182">
    <property type="entry name" value="GNAT_dom"/>
</dbReference>
<name>A0A4Q0P534_9FLAO</name>
<evidence type="ECO:0000313" key="3">
    <source>
        <dbReference type="Proteomes" id="UP000289238"/>
    </source>
</evidence>
<dbReference type="Gene3D" id="3.40.630.30">
    <property type="match status" value="1"/>
</dbReference>
<dbReference type="SUPFAM" id="SSF55729">
    <property type="entry name" value="Acyl-CoA N-acyltransferases (Nat)"/>
    <property type="match status" value="1"/>
</dbReference>
<proteinExistence type="predicted"/>
<feature type="domain" description="N-acetyltransferase" evidence="1">
    <location>
        <begin position="24"/>
        <end position="174"/>
    </location>
</feature>
<keyword evidence="2" id="KW-0808">Transferase</keyword>
<dbReference type="EMBL" id="QOVM01000005">
    <property type="protein sequence ID" value="RXG21511.1"/>
    <property type="molecule type" value="Genomic_DNA"/>
</dbReference>
<dbReference type="PANTHER" id="PTHR43617">
    <property type="entry name" value="L-AMINO ACID N-ACETYLTRANSFERASE"/>
    <property type="match status" value="1"/>
</dbReference>
<dbReference type="InterPro" id="IPR050276">
    <property type="entry name" value="MshD_Acetyltransferase"/>
</dbReference>
<protein>
    <submittedName>
        <fullName evidence="2">Acetyltransferase (GNAT) family protein</fullName>
    </submittedName>
</protein>
<dbReference type="Proteomes" id="UP000289238">
    <property type="component" value="Unassembled WGS sequence"/>
</dbReference>
<dbReference type="RefSeq" id="WP_128758186.1">
    <property type="nucleotide sequence ID" value="NZ_QOVM01000005.1"/>
</dbReference>
<dbReference type="GO" id="GO:0016747">
    <property type="term" value="F:acyltransferase activity, transferring groups other than amino-acyl groups"/>
    <property type="evidence" value="ECO:0007669"/>
    <property type="project" value="InterPro"/>
</dbReference>
<dbReference type="Pfam" id="PF00583">
    <property type="entry name" value="Acetyltransf_1"/>
    <property type="match status" value="1"/>
</dbReference>
<comment type="caution">
    <text evidence="2">The sequence shown here is derived from an EMBL/GenBank/DDBJ whole genome shotgun (WGS) entry which is preliminary data.</text>
</comment>
<accession>A0A4Q0P534</accession>
<organism evidence="2 3">
    <name type="scientific">Leeuwenhoekiella aequorea</name>
    <dbReference type="NCBI Taxonomy" id="283736"/>
    <lineage>
        <taxon>Bacteria</taxon>
        <taxon>Pseudomonadati</taxon>
        <taxon>Bacteroidota</taxon>
        <taxon>Flavobacteriia</taxon>
        <taxon>Flavobacteriales</taxon>
        <taxon>Flavobacteriaceae</taxon>
        <taxon>Leeuwenhoekiella</taxon>
    </lineage>
</organism>
<dbReference type="OrthoDB" id="9800604at2"/>
<dbReference type="InterPro" id="IPR016181">
    <property type="entry name" value="Acyl_CoA_acyltransferase"/>
</dbReference>
<gene>
    <name evidence="2" type="ORF">DSM00_2358</name>
</gene>
<evidence type="ECO:0000313" key="2">
    <source>
        <dbReference type="EMBL" id="RXG21511.1"/>
    </source>
</evidence>
<dbReference type="CDD" id="cd04301">
    <property type="entry name" value="NAT_SF"/>
    <property type="match status" value="1"/>
</dbReference>
<keyword evidence="3" id="KW-1185">Reference proteome</keyword>
<reference evidence="2 3" key="1">
    <citation type="submission" date="2018-07" db="EMBL/GenBank/DDBJ databases">
        <title>Leeuwenhoekiella genomics.</title>
        <authorList>
            <person name="Tahon G."/>
            <person name="Willems A."/>
        </authorList>
    </citation>
    <scope>NUCLEOTIDE SEQUENCE [LARGE SCALE GENOMIC DNA]</scope>
    <source>
        <strain evidence="2 3">LMG 22550</strain>
    </source>
</reference>